<dbReference type="InterPro" id="IPR044770">
    <property type="entry name" value="MFS_spinster-like"/>
</dbReference>
<keyword evidence="5 7" id="KW-0472">Membrane</keyword>
<feature type="transmembrane region" description="Helical" evidence="7">
    <location>
        <begin position="264"/>
        <end position="284"/>
    </location>
</feature>
<dbReference type="PANTHER" id="PTHR23505:SF52">
    <property type="entry name" value="MAJOR FACILITATOR SUPERFAMILY PROTEIN"/>
    <property type="match status" value="1"/>
</dbReference>
<dbReference type="SUPFAM" id="SSF103473">
    <property type="entry name" value="MFS general substrate transporter"/>
    <property type="match status" value="1"/>
</dbReference>
<feature type="domain" description="Major facilitator superfamily (MFS) profile" evidence="8">
    <location>
        <begin position="16"/>
        <end position="452"/>
    </location>
</feature>
<comment type="subcellular location">
    <subcellularLocation>
        <location evidence="1">Membrane</location>
        <topology evidence="1">Multi-pass membrane protein</topology>
    </subcellularLocation>
</comment>
<evidence type="ECO:0000256" key="7">
    <source>
        <dbReference type="SAM" id="Phobius"/>
    </source>
</evidence>
<proteinExistence type="inferred from homology"/>
<dbReference type="InterPro" id="IPR036259">
    <property type="entry name" value="MFS_trans_sf"/>
</dbReference>
<comment type="similarity">
    <text evidence="6">Belongs to the major facilitator superfamily. Spinster (TC 2.A.1.49) family.</text>
</comment>
<gene>
    <name evidence="9" type="ORF">ACHAWO_007506</name>
</gene>
<reference evidence="9 10" key="1">
    <citation type="submission" date="2024-10" db="EMBL/GenBank/DDBJ databases">
        <title>Updated reference genomes for cyclostephanoid diatoms.</title>
        <authorList>
            <person name="Roberts W.R."/>
            <person name="Alverson A.J."/>
        </authorList>
    </citation>
    <scope>NUCLEOTIDE SEQUENCE [LARGE SCALE GENOMIC DNA]</scope>
    <source>
        <strain evidence="9 10">AJA010-31</strain>
    </source>
</reference>
<evidence type="ECO:0000256" key="2">
    <source>
        <dbReference type="ARBA" id="ARBA00022448"/>
    </source>
</evidence>
<feature type="transmembrane region" description="Helical" evidence="7">
    <location>
        <begin position="85"/>
        <end position="105"/>
    </location>
</feature>
<dbReference type="AlphaFoldDB" id="A0ABD3P409"/>
<evidence type="ECO:0000256" key="4">
    <source>
        <dbReference type="ARBA" id="ARBA00022989"/>
    </source>
</evidence>
<keyword evidence="4 7" id="KW-1133">Transmembrane helix</keyword>
<feature type="transmembrane region" description="Helical" evidence="7">
    <location>
        <begin position="358"/>
        <end position="381"/>
    </location>
</feature>
<evidence type="ECO:0000313" key="10">
    <source>
        <dbReference type="Proteomes" id="UP001530400"/>
    </source>
</evidence>
<keyword evidence="2" id="KW-0813">Transport</keyword>
<feature type="transmembrane region" description="Helical" evidence="7">
    <location>
        <begin position="52"/>
        <end position="73"/>
    </location>
</feature>
<evidence type="ECO:0000256" key="6">
    <source>
        <dbReference type="ARBA" id="ARBA00024338"/>
    </source>
</evidence>
<dbReference type="InterPro" id="IPR011701">
    <property type="entry name" value="MFS"/>
</dbReference>
<protein>
    <recommendedName>
        <fullName evidence="8">Major facilitator superfamily (MFS) profile domain-containing protein</fullName>
    </recommendedName>
</protein>
<sequence>MQQPSSKTKRIRCTLPVLVLITIAALDSADKALLGASFPMLEKALGLHVDTLGYFSLFTNLSYALGLPFWGYLLHRYTVQHAHNLLAFSCILWGVATLSIAQSTTIYSQGFFRSINGGALASILPLSQMMLAEQVPSSMHGSAFGFMGLLEKAAATIATSAVVWYDDWRIPYNFIGCISILMAVAARRYTAMNTATRRHSSTANNSEREDHHNLSFVGILRRISKMPTFVYLVAQGLFGAIPWDAMSFVLLLLEWKDFTKEQIISYQFIGGLCGTVGAFVGGVLGDYFAYIPGGRMAVAMFAIVVGNIFYALFLFSEVYHMSILWYSLFHLVACWCPAAACRPICIDLARNQLERAQIVAAWVLMEKISSSIFGAPLVGFLTKRLFDENLVSTNLEKSRVLAGNMCLLSTLFWGMCAYFWATMVKIERRQKKQKMMSNDEGEGHDAGHGHIL</sequence>
<feature type="transmembrane region" description="Helical" evidence="7">
    <location>
        <begin position="296"/>
        <end position="316"/>
    </location>
</feature>
<dbReference type="PANTHER" id="PTHR23505">
    <property type="entry name" value="SPINSTER"/>
    <property type="match status" value="1"/>
</dbReference>
<dbReference type="InterPro" id="IPR020846">
    <property type="entry name" value="MFS_dom"/>
</dbReference>
<organism evidence="9 10">
    <name type="scientific">Cyclotella atomus</name>
    <dbReference type="NCBI Taxonomy" id="382360"/>
    <lineage>
        <taxon>Eukaryota</taxon>
        <taxon>Sar</taxon>
        <taxon>Stramenopiles</taxon>
        <taxon>Ochrophyta</taxon>
        <taxon>Bacillariophyta</taxon>
        <taxon>Coscinodiscophyceae</taxon>
        <taxon>Thalassiosirophycidae</taxon>
        <taxon>Stephanodiscales</taxon>
        <taxon>Stephanodiscaceae</taxon>
        <taxon>Cyclotella</taxon>
    </lineage>
</organism>
<dbReference type="Pfam" id="PF07690">
    <property type="entry name" value="MFS_1"/>
    <property type="match status" value="1"/>
</dbReference>
<evidence type="ECO:0000259" key="8">
    <source>
        <dbReference type="PROSITE" id="PS50850"/>
    </source>
</evidence>
<feature type="transmembrane region" description="Helical" evidence="7">
    <location>
        <begin position="170"/>
        <end position="189"/>
    </location>
</feature>
<accession>A0ABD3P409</accession>
<comment type="caution">
    <text evidence="9">The sequence shown here is derived from an EMBL/GenBank/DDBJ whole genome shotgun (WGS) entry which is preliminary data.</text>
</comment>
<dbReference type="GO" id="GO:0016020">
    <property type="term" value="C:membrane"/>
    <property type="evidence" value="ECO:0007669"/>
    <property type="project" value="UniProtKB-SubCell"/>
</dbReference>
<keyword evidence="3 7" id="KW-0812">Transmembrane</keyword>
<dbReference type="Proteomes" id="UP001530400">
    <property type="component" value="Unassembled WGS sequence"/>
</dbReference>
<dbReference type="PROSITE" id="PS50850">
    <property type="entry name" value="MFS"/>
    <property type="match status" value="1"/>
</dbReference>
<feature type="transmembrane region" description="Helical" evidence="7">
    <location>
        <begin position="229"/>
        <end position="252"/>
    </location>
</feature>
<dbReference type="Gene3D" id="1.20.1250.20">
    <property type="entry name" value="MFS general substrate transporter like domains"/>
    <property type="match status" value="2"/>
</dbReference>
<dbReference type="EMBL" id="JALLPJ020000820">
    <property type="protein sequence ID" value="KAL3782146.1"/>
    <property type="molecule type" value="Genomic_DNA"/>
</dbReference>
<name>A0ABD3P409_9STRA</name>
<keyword evidence="10" id="KW-1185">Reference proteome</keyword>
<feature type="transmembrane region" description="Helical" evidence="7">
    <location>
        <begin position="401"/>
        <end position="426"/>
    </location>
</feature>
<evidence type="ECO:0000256" key="5">
    <source>
        <dbReference type="ARBA" id="ARBA00023136"/>
    </source>
</evidence>
<evidence type="ECO:0000313" key="9">
    <source>
        <dbReference type="EMBL" id="KAL3782146.1"/>
    </source>
</evidence>
<evidence type="ECO:0000256" key="1">
    <source>
        <dbReference type="ARBA" id="ARBA00004141"/>
    </source>
</evidence>
<evidence type="ECO:0000256" key="3">
    <source>
        <dbReference type="ARBA" id="ARBA00022692"/>
    </source>
</evidence>
<feature type="transmembrane region" description="Helical" evidence="7">
    <location>
        <begin position="322"/>
        <end position="346"/>
    </location>
</feature>